<sequence>MKIAVGRSHEPPLIERKKSSLDIKLFTSNYGCCF</sequence>
<organism evidence="1 2">
    <name type="scientific">Larinioides sclopetarius</name>
    <dbReference type="NCBI Taxonomy" id="280406"/>
    <lineage>
        <taxon>Eukaryota</taxon>
        <taxon>Metazoa</taxon>
        <taxon>Ecdysozoa</taxon>
        <taxon>Arthropoda</taxon>
        <taxon>Chelicerata</taxon>
        <taxon>Arachnida</taxon>
        <taxon>Araneae</taxon>
        <taxon>Araneomorphae</taxon>
        <taxon>Entelegynae</taxon>
        <taxon>Araneoidea</taxon>
        <taxon>Araneidae</taxon>
        <taxon>Larinioides</taxon>
    </lineage>
</organism>
<dbReference type="EMBL" id="CAXIEN010000192">
    <property type="protein sequence ID" value="CAL1285589.1"/>
    <property type="molecule type" value="Genomic_DNA"/>
</dbReference>
<protein>
    <submittedName>
        <fullName evidence="1">Uncharacterized protein</fullName>
    </submittedName>
</protein>
<reference evidence="1 2" key="1">
    <citation type="submission" date="2024-04" db="EMBL/GenBank/DDBJ databases">
        <authorList>
            <person name="Rising A."/>
            <person name="Reimegard J."/>
            <person name="Sonavane S."/>
            <person name="Akerstrom W."/>
            <person name="Nylinder S."/>
            <person name="Hedman E."/>
            <person name="Kallberg Y."/>
        </authorList>
    </citation>
    <scope>NUCLEOTIDE SEQUENCE [LARGE SCALE GENOMIC DNA]</scope>
</reference>
<dbReference type="Proteomes" id="UP001497382">
    <property type="component" value="Unassembled WGS sequence"/>
</dbReference>
<comment type="caution">
    <text evidence="1">The sequence shown here is derived from an EMBL/GenBank/DDBJ whole genome shotgun (WGS) entry which is preliminary data.</text>
</comment>
<accession>A0AAV2ARC6</accession>
<evidence type="ECO:0000313" key="2">
    <source>
        <dbReference type="Proteomes" id="UP001497382"/>
    </source>
</evidence>
<name>A0AAV2ARC6_9ARAC</name>
<keyword evidence="2" id="KW-1185">Reference proteome</keyword>
<proteinExistence type="predicted"/>
<dbReference type="AlphaFoldDB" id="A0AAV2ARC6"/>
<gene>
    <name evidence="1" type="ORF">LARSCL_LOCUS13798</name>
</gene>
<evidence type="ECO:0000313" key="1">
    <source>
        <dbReference type="EMBL" id="CAL1285589.1"/>
    </source>
</evidence>